<sequence length="79" mass="9200">MSSNKEQDFKDFQISERKKIGSGLTNAPVWLMQKAGKRLWNARQKRDWKKIDLGKRHVKHKTRQATKKIKSGDHKKGGV</sequence>
<dbReference type="Proteomes" id="UP000722459">
    <property type="component" value="Unassembled WGS sequence"/>
</dbReference>
<name>A0A8T5GDT7_9ARCH</name>
<feature type="region of interest" description="Disordered" evidence="1">
    <location>
        <begin position="56"/>
        <end position="79"/>
    </location>
</feature>
<protein>
    <recommendedName>
        <fullName evidence="4">50S ribosomal protein L39e</fullName>
    </recommendedName>
</protein>
<gene>
    <name evidence="2" type="ORF">HON47_00960</name>
</gene>
<evidence type="ECO:0000313" key="3">
    <source>
        <dbReference type="Proteomes" id="UP000722459"/>
    </source>
</evidence>
<evidence type="ECO:0000256" key="1">
    <source>
        <dbReference type="SAM" id="MobiDB-lite"/>
    </source>
</evidence>
<evidence type="ECO:0008006" key="4">
    <source>
        <dbReference type="Google" id="ProtNLM"/>
    </source>
</evidence>
<organism evidence="2 3">
    <name type="scientific">Candidatus Iainarchaeum sp</name>
    <dbReference type="NCBI Taxonomy" id="3101447"/>
    <lineage>
        <taxon>Archaea</taxon>
        <taxon>Candidatus Iainarchaeota</taxon>
        <taxon>Candidatus Iainarchaeia</taxon>
        <taxon>Candidatus Iainarchaeales</taxon>
        <taxon>Candidatus Iainarchaeaceae</taxon>
        <taxon>Candidatus Iainarchaeum</taxon>
    </lineage>
</organism>
<reference evidence="2" key="1">
    <citation type="journal article" date="2021" name="ISME J.">
        <title>Mercury methylation by metabolically versatile and cosmopolitan marine bacteria.</title>
        <authorList>
            <person name="Lin H."/>
            <person name="Ascher D.B."/>
            <person name="Myung Y."/>
            <person name="Lamborg C.H."/>
            <person name="Hallam S.J."/>
            <person name="Gionfriddo C.M."/>
            <person name="Holt K.E."/>
            <person name="Moreau J.W."/>
        </authorList>
    </citation>
    <scope>NUCLEOTIDE SEQUENCE</scope>
    <source>
        <strain evidence="2">SI075_bin30</strain>
    </source>
</reference>
<feature type="compositionally biased region" description="Basic residues" evidence="1">
    <location>
        <begin position="56"/>
        <end position="69"/>
    </location>
</feature>
<comment type="caution">
    <text evidence="2">The sequence shown here is derived from an EMBL/GenBank/DDBJ whole genome shotgun (WGS) entry which is preliminary data.</text>
</comment>
<feature type="compositionally biased region" description="Basic and acidic residues" evidence="1">
    <location>
        <begin position="70"/>
        <end position="79"/>
    </location>
</feature>
<proteinExistence type="predicted"/>
<accession>A0A8T5GDT7</accession>
<dbReference type="AlphaFoldDB" id="A0A8T5GDT7"/>
<evidence type="ECO:0000313" key="2">
    <source>
        <dbReference type="EMBL" id="MBT4870125.1"/>
    </source>
</evidence>
<dbReference type="EMBL" id="JABJNZ010000017">
    <property type="protein sequence ID" value="MBT4870125.1"/>
    <property type="molecule type" value="Genomic_DNA"/>
</dbReference>